<dbReference type="Proteomes" id="UP000472270">
    <property type="component" value="Unassembled WGS sequence"/>
</dbReference>
<protein>
    <recommendedName>
        <fullName evidence="3">Chemokine interleukin-8-like domain-containing protein</fullName>
    </recommendedName>
</protein>
<feature type="signal peptide" evidence="2">
    <location>
        <begin position="1"/>
        <end position="29"/>
    </location>
</feature>
<feature type="chain" id="PRO_5025693251" description="Chemokine interleukin-8-like domain-containing protein" evidence="2">
    <location>
        <begin position="30"/>
        <end position="169"/>
    </location>
</feature>
<evidence type="ECO:0000259" key="3">
    <source>
        <dbReference type="SMART" id="SM00199"/>
    </source>
</evidence>
<evidence type="ECO:0000256" key="2">
    <source>
        <dbReference type="SAM" id="SignalP"/>
    </source>
</evidence>
<keyword evidence="5" id="KW-1185">Reference proteome</keyword>
<name>A0A673KRM4_9TELE</name>
<organism evidence="4 5">
    <name type="scientific">Sinocyclocheilus rhinocerous</name>
    <dbReference type="NCBI Taxonomy" id="307959"/>
    <lineage>
        <taxon>Eukaryota</taxon>
        <taxon>Metazoa</taxon>
        <taxon>Chordata</taxon>
        <taxon>Craniata</taxon>
        <taxon>Vertebrata</taxon>
        <taxon>Euteleostomi</taxon>
        <taxon>Actinopterygii</taxon>
        <taxon>Neopterygii</taxon>
        <taxon>Teleostei</taxon>
        <taxon>Ostariophysi</taxon>
        <taxon>Cypriniformes</taxon>
        <taxon>Cyprinidae</taxon>
        <taxon>Cyprininae</taxon>
        <taxon>Sinocyclocheilus</taxon>
    </lineage>
</organism>
<dbReference type="Pfam" id="PF00048">
    <property type="entry name" value="IL8"/>
    <property type="match status" value="1"/>
</dbReference>
<feature type="domain" description="Chemokine interleukin-8-like" evidence="3">
    <location>
        <begin position="31"/>
        <end position="90"/>
    </location>
</feature>
<evidence type="ECO:0000313" key="5">
    <source>
        <dbReference type="Proteomes" id="UP000472270"/>
    </source>
</evidence>
<dbReference type="GO" id="GO:0008009">
    <property type="term" value="F:chemokine activity"/>
    <property type="evidence" value="ECO:0007669"/>
    <property type="project" value="InterPro"/>
</dbReference>
<dbReference type="InterPro" id="IPR001811">
    <property type="entry name" value="Chemokine_IL8-like_dom"/>
</dbReference>
<evidence type="ECO:0000313" key="4">
    <source>
        <dbReference type="Ensembl" id="ENSSRHP00000065695.1"/>
    </source>
</evidence>
<evidence type="ECO:0000256" key="1">
    <source>
        <dbReference type="ARBA" id="ARBA00022514"/>
    </source>
</evidence>
<dbReference type="InterPro" id="IPR039809">
    <property type="entry name" value="Chemokine_b/g/d"/>
</dbReference>
<dbReference type="SUPFAM" id="SSF54117">
    <property type="entry name" value="Interleukin 8-like chemokines"/>
    <property type="match status" value="1"/>
</dbReference>
<dbReference type="InterPro" id="IPR036048">
    <property type="entry name" value="Interleukin_8-like_sf"/>
</dbReference>
<dbReference type="Ensembl" id="ENSSRHT00000067503.1">
    <property type="protein sequence ID" value="ENSSRHP00000065695.1"/>
    <property type="gene ID" value="ENSSRHG00000032713.1"/>
</dbReference>
<keyword evidence="1" id="KW-0202">Cytokine</keyword>
<dbReference type="GO" id="GO:0005615">
    <property type="term" value="C:extracellular space"/>
    <property type="evidence" value="ECO:0007669"/>
    <property type="project" value="UniProtKB-KW"/>
</dbReference>
<dbReference type="AlphaFoldDB" id="A0A673KRM4"/>
<reference evidence="4" key="1">
    <citation type="submission" date="2025-08" db="UniProtKB">
        <authorList>
            <consortium name="Ensembl"/>
        </authorList>
    </citation>
    <scope>IDENTIFICATION</scope>
</reference>
<dbReference type="GO" id="GO:0006955">
    <property type="term" value="P:immune response"/>
    <property type="evidence" value="ECO:0007669"/>
    <property type="project" value="InterPro"/>
</dbReference>
<proteinExistence type="predicted"/>
<dbReference type="SMART" id="SM00199">
    <property type="entry name" value="SCY"/>
    <property type="match status" value="1"/>
</dbReference>
<dbReference type="PANTHER" id="PTHR12015:SF177">
    <property type="entry name" value="CHEMOKINE INTERLEUKIN-8-LIKE DOMAIN-CONTAINING PROTEIN"/>
    <property type="match status" value="1"/>
</dbReference>
<sequence length="169" mass="18848">MWLNASLSLSFLVFHSSLIFSCPRLRCDGRPVPCCLTVSGTNIRADYIVRYTMQDQPLCPIRAVRFHTKKNKVICSDRDNNWAKNAMRIVDGRKETKPSQKPTMCNSSTTNIIPTVNTTNKTPGTETETSTSITVTPKVTTVKTSGPEATYILHHTCSRLTQTKPAKVE</sequence>
<dbReference type="PANTHER" id="PTHR12015">
    <property type="entry name" value="SMALL INDUCIBLE CYTOKINE A"/>
    <property type="match status" value="1"/>
</dbReference>
<keyword evidence="2" id="KW-0732">Signal</keyword>
<accession>A0A673KRM4</accession>
<reference evidence="4" key="2">
    <citation type="submission" date="2025-09" db="UniProtKB">
        <authorList>
            <consortium name="Ensembl"/>
        </authorList>
    </citation>
    <scope>IDENTIFICATION</scope>
</reference>
<dbReference type="Gene3D" id="2.40.50.40">
    <property type="match status" value="1"/>
</dbReference>